<evidence type="ECO:0000313" key="5">
    <source>
        <dbReference type="EMBL" id="CAK0812450.1"/>
    </source>
</evidence>
<dbReference type="InterPro" id="IPR005135">
    <property type="entry name" value="Endo/exonuclease/phosphatase"/>
</dbReference>
<gene>
    <name evidence="5" type="ORF">PCOR1329_LOCUS16735</name>
</gene>
<dbReference type="Proteomes" id="UP001189429">
    <property type="component" value="Unassembled WGS sequence"/>
</dbReference>
<dbReference type="EMBL" id="CAUYUJ010005144">
    <property type="protein sequence ID" value="CAK0812450.1"/>
    <property type="molecule type" value="Genomic_DNA"/>
</dbReference>
<accession>A0ABN9R167</accession>
<evidence type="ECO:0000256" key="2">
    <source>
        <dbReference type="ARBA" id="ARBA00022801"/>
    </source>
</evidence>
<keyword evidence="2" id="KW-0378">Hydrolase</keyword>
<comment type="caution">
    <text evidence="5">The sequence shown here is derived from an EMBL/GenBank/DDBJ whole genome shotgun (WGS) entry which is preliminary data.</text>
</comment>
<dbReference type="PANTHER" id="PTHR12121">
    <property type="entry name" value="CARBON CATABOLITE REPRESSOR PROTEIN 4"/>
    <property type="match status" value="1"/>
</dbReference>
<reference evidence="5" key="1">
    <citation type="submission" date="2023-10" db="EMBL/GenBank/DDBJ databases">
        <authorList>
            <person name="Chen Y."/>
            <person name="Shah S."/>
            <person name="Dougan E. K."/>
            <person name="Thang M."/>
            <person name="Chan C."/>
        </authorList>
    </citation>
    <scope>NUCLEOTIDE SEQUENCE [LARGE SCALE GENOMIC DNA]</scope>
</reference>
<dbReference type="InterPro" id="IPR036691">
    <property type="entry name" value="Endo/exonu/phosph_ase_sf"/>
</dbReference>
<sequence length="192" mass="20637">VEHFRTGHVAVVVELRAPSGENVIVATTHLACGPLSEDARLWQLSVLLNTLQGTGCRRVLICGDFNCVPGGKVHELMSKTFLSAYRDVELTSATVSNAMSEEGKGFAETIDYCWLRSPFVQLQRRLRLPSKDELRTLLNGPPAPAPVPTLVAQGSWPSDHLPVAVDIAFAPASPPPAHSQPAATGRPPPAFQ</sequence>
<feature type="domain" description="Endonuclease/exonuclease/phosphatase" evidence="4">
    <location>
        <begin position="10"/>
        <end position="160"/>
    </location>
</feature>
<keyword evidence="6" id="KW-1185">Reference proteome</keyword>
<dbReference type="Gene3D" id="3.60.10.10">
    <property type="entry name" value="Endonuclease/exonuclease/phosphatase"/>
    <property type="match status" value="1"/>
</dbReference>
<evidence type="ECO:0000256" key="1">
    <source>
        <dbReference type="ARBA" id="ARBA00010774"/>
    </source>
</evidence>
<organism evidence="5 6">
    <name type="scientific">Prorocentrum cordatum</name>
    <dbReference type="NCBI Taxonomy" id="2364126"/>
    <lineage>
        <taxon>Eukaryota</taxon>
        <taxon>Sar</taxon>
        <taxon>Alveolata</taxon>
        <taxon>Dinophyceae</taxon>
        <taxon>Prorocentrales</taxon>
        <taxon>Prorocentraceae</taxon>
        <taxon>Prorocentrum</taxon>
    </lineage>
</organism>
<proteinExistence type="inferred from homology"/>
<name>A0ABN9R167_9DINO</name>
<dbReference type="PANTHER" id="PTHR12121:SF45">
    <property type="entry name" value="NOCTURNIN"/>
    <property type="match status" value="1"/>
</dbReference>
<dbReference type="Pfam" id="PF03372">
    <property type="entry name" value="Exo_endo_phos"/>
    <property type="match status" value="1"/>
</dbReference>
<protein>
    <recommendedName>
        <fullName evidence="4">Endonuclease/exonuclease/phosphatase domain-containing protein</fullName>
    </recommendedName>
</protein>
<feature type="non-terminal residue" evidence="5">
    <location>
        <position position="1"/>
    </location>
</feature>
<evidence type="ECO:0000256" key="3">
    <source>
        <dbReference type="SAM" id="MobiDB-lite"/>
    </source>
</evidence>
<feature type="region of interest" description="Disordered" evidence="3">
    <location>
        <begin position="170"/>
        <end position="192"/>
    </location>
</feature>
<dbReference type="SUPFAM" id="SSF56219">
    <property type="entry name" value="DNase I-like"/>
    <property type="match status" value="1"/>
</dbReference>
<dbReference type="InterPro" id="IPR050410">
    <property type="entry name" value="CCR4/nocturin_mRNA_transcr"/>
</dbReference>
<comment type="similarity">
    <text evidence="1">Belongs to the CCR4/nocturin family.</text>
</comment>
<evidence type="ECO:0000313" key="6">
    <source>
        <dbReference type="Proteomes" id="UP001189429"/>
    </source>
</evidence>
<evidence type="ECO:0000259" key="4">
    <source>
        <dbReference type="Pfam" id="PF03372"/>
    </source>
</evidence>